<evidence type="ECO:0000256" key="5">
    <source>
        <dbReference type="ARBA" id="ARBA00035648"/>
    </source>
</evidence>
<dbReference type="AlphaFoldDB" id="A0A938BQ15"/>
<keyword evidence="2" id="KW-0540">Nuclease</keyword>
<dbReference type="NCBIfam" id="TIGR00255">
    <property type="entry name" value="YicC/YloC family endoribonuclease"/>
    <property type="match status" value="1"/>
</dbReference>
<evidence type="ECO:0000256" key="1">
    <source>
        <dbReference type="ARBA" id="ARBA00001968"/>
    </source>
</evidence>
<evidence type="ECO:0000259" key="6">
    <source>
        <dbReference type="Pfam" id="PF03755"/>
    </source>
</evidence>
<dbReference type="Pfam" id="PF03755">
    <property type="entry name" value="YicC-like_N"/>
    <property type="match status" value="1"/>
</dbReference>
<name>A0A938BQ15_UNCEI</name>
<dbReference type="InterPro" id="IPR013551">
    <property type="entry name" value="YicC-like_C"/>
</dbReference>
<evidence type="ECO:0000259" key="7">
    <source>
        <dbReference type="Pfam" id="PF08340"/>
    </source>
</evidence>
<dbReference type="GO" id="GO:0016787">
    <property type="term" value="F:hydrolase activity"/>
    <property type="evidence" value="ECO:0007669"/>
    <property type="project" value="UniProtKB-KW"/>
</dbReference>
<reference evidence="8" key="1">
    <citation type="submission" date="2019-03" db="EMBL/GenBank/DDBJ databases">
        <title>Lake Tanganyika Metagenome-Assembled Genomes (MAGs).</title>
        <authorList>
            <person name="Tran P."/>
        </authorList>
    </citation>
    <scope>NUCLEOTIDE SEQUENCE</scope>
    <source>
        <strain evidence="8">M_DeepCast_400m_m2_100</strain>
    </source>
</reference>
<dbReference type="Proteomes" id="UP000748308">
    <property type="component" value="Unassembled WGS sequence"/>
</dbReference>
<dbReference type="GO" id="GO:0004521">
    <property type="term" value="F:RNA endonuclease activity"/>
    <property type="evidence" value="ECO:0007669"/>
    <property type="project" value="InterPro"/>
</dbReference>
<evidence type="ECO:0000313" key="9">
    <source>
        <dbReference type="Proteomes" id="UP000748308"/>
    </source>
</evidence>
<dbReference type="InterPro" id="IPR005229">
    <property type="entry name" value="YicC/YloC-like"/>
</dbReference>
<organism evidence="8 9">
    <name type="scientific">Eiseniibacteriota bacterium</name>
    <dbReference type="NCBI Taxonomy" id="2212470"/>
    <lineage>
        <taxon>Bacteria</taxon>
        <taxon>Candidatus Eiseniibacteriota</taxon>
    </lineage>
</organism>
<protein>
    <submittedName>
        <fullName evidence="8">YicC family protein</fullName>
    </submittedName>
</protein>
<evidence type="ECO:0000256" key="3">
    <source>
        <dbReference type="ARBA" id="ARBA00022759"/>
    </source>
</evidence>
<dbReference type="PANTHER" id="PTHR30636:SF3">
    <property type="entry name" value="UPF0701 PROTEIN YICC"/>
    <property type="match status" value="1"/>
</dbReference>
<dbReference type="Pfam" id="PF08340">
    <property type="entry name" value="YicC-like_C"/>
    <property type="match status" value="1"/>
</dbReference>
<evidence type="ECO:0000313" key="8">
    <source>
        <dbReference type="EMBL" id="MBM3316652.1"/>
    </source>
</evidence>
<evidence type="ECO:0000256" key="4">
    <source>
        <dbReference type="ARBA" id="ARBA00022801"/>
    </source>
</evidence>
<comment type="similarity">
    <text evidence="5">Belongs to the YicC/YloC family.</text>
</comment>
<proteinExistence type="inferred from homology"/>
<sequence>MVRSMTGFGRGERLDDGPRVAVEIRSVNHRFLELGSRLPRRLASLENRIRERLQGRISRGKVHVAVTMDGEDTGAPPLRLNEEAAERYIEAFRRLKDRFGLQGDPDPGVLLGLPDILLRDEPELAEEAAWALVEEPLARALESYEASRKREGDALARDLAGRIEALRAATERIEALSPKVVARVRERLRERLAQIVEDAEYNRFRLEAEMALFADRTDITEECVRLRSHLDQFAEAFEDPEPAGRRLNFLLQEMNREANTIASKCQGLDAMRDLLFVREEIEKIRQQVQNVE</sequence>
<evidence type="ECO:0000256" key="2">
    <source>
        <dbReference type="ARBA" id="ARBA00022722"/>
    </source>
</evidence>
<keyword evidence="4" id="KW-0378">Hydrolase</keyword>
<dbReference type="EMBL" id="VGIY01000029">
    <property type="protein sequence ID" value="MBM3316652.1"/>
    <property type="molecule type" value="Genomic_DNA"/>
</dbReference>
<feature type="domain" description="Endoribonuclease YicC-like N-terminal" evidence="6">
    <location>
        <begin position="2"/>
        <end position="156"/>
    </location>
</feature>
<gene>
    <name evidence="8" type="ORF">FJY75_02260</name>
</gene>
<keyword evidence="3" id="KW-0255">Endonuclease</keyword>
<accession>A0A938BQ15</accession>
<dbReference type="InterPro" id="IPR013527">
    <property type="entry name" value="YicC-like_N"/>
</dbReference>
<feature type="domain" description="Endoribonuclease YicC-like C-terminal" evidence="7">
    <location>
        <begin position="173"/>
        <end position="292"/>
    </location>
</feature>
<dbReference type="PANTHER" id="PTHR30636">
    <property type="entry name" value="UPF0701 PROTEIN YICC"/>
    <property type="match status" value="1"/>
</dbReference>
<comment type="cofactor">
    <cofactor evidence="1">
        <name>a divalent metal cation</name>
        <dbReference type="ChEBI" id="CHEBI:60240"/>
    </cofactor>
</comment>
<comment type="caution">
    <text evidence="8">The sequence shown here is derived from an EMBL/GenBank/DDBJ whole genome shotgun (WGS) entry which is preliminary data.</text>
</comment>